<dbReference type="Proteomes" id="UP000315783">
    <property type="component" value="Unassembled WGS sequence"/>
</dbReference>
<accession>A0A545UZM7</accession>
<evidence type="ECO:0000313" key="2">
    <source>
        <dbReference type="Proteomes" id="UP000315783"/>
    </source>
</evidence>
<gene>
    <name evidence="1" type="ORF">IF1G_05911</name>
</gene>
<name>A0A545UZM7_9HYPO</name>
<evidence type="ECO:0000313" key="1">
    <source>
        <dbReference type="EMBL" id="TQV94924.1"/>
    </source>
</evidence>
<keyword evidence="2" id="KW-1185">Reference proteome</keyword>
<dbReference type="EMBL" id="SPUK01000008">
    <property type="protein sequence ID" value="TQV94924.1"/>
    <property type="molecule type" value="Genomic_DNA"/>
</dbReference>
<proteinExistence type="predicted"/>
<reference evidence="1 2" key="1">
    <citation type="journal article" date="2019" name="Appl. Microbiol. Biotechnol.">
        <title>Genome sequence of Isaria javanica and comparative genome analysis insights into family S53 peptidase evolution in fungal entomopathogens.</title>
        <authorList>
            <person name="Lin R."/>
            <person name="Zhang X."/>
            <person name="Xin B."/>
            <person name="Zou M."/>
            <person name="Gao Y."/>
            <person name="Qin F."/>
            <person name="Hu Q."/>
            <person name="Xie B."/>
            <person name="Cheng X."/>
        </authorList>
    </citation>
    <scope>NUCLEOTIDE SEQUENCE [LARGE SCALE GENOMIC DNA]</scope>
    <source>
        <strain evidence="1 2">IJ1G</strain>
    </source>
</reference>
<sequence length="96" mass="10885">MLSCNYYKYLVGYARITCTFSNSISTSTMSHLPMQYSFFLTLQSMACHYAARYWCFTCRGMGSHFPGARLVVSENLSLFLGNVEQISVSLNHGRSQ</sequence>
<protein>
    <submittedName>
        <fullName evidence="1">Uncharacterized protein</fullName>
    </submittedName>
</protein>
<organism evidence="1 2">
    <name type="scientific">Cordyceps javanica</name>
    <dbReference type="NCBI Taxonomy" id="43265"/>
    <lineage>
        <taxon>Eukaryota</taxon>
        <taxon>Fungi</taxon>
        <taxon>Dikarya</taxon>
        <taxon>Ascomycota</taxon>
        <taxon>Pezizomycotina</taxon>
        <taxon>Sordariomycetes</taxon>
        <taxon>Hypocreomycetidae</taxon>
        <taxon>Hypocreales</taxon>
        <taxon>Cordycipitaceae</taxon>
        <taxon>Cordyceps</taxon>
    </lineage>
</organism>
<comment type="caution">
    <text evidence="1">The sequence shown here is derived from an EMBL/GenBank/DDBJ whole genome shotgun (WGS) entry which is preliminary data.</text>
</comment>
<dbReference type="AlphaFoldDB" id="A0A545UZM7"/>